<proteinExistence type="predicted"/>
<protein>
    <recommendedName>
        <fullName evidence="2">Beta-Casp domain-containing protein</fullName>
    </recommendedName>
</protein>
<dbReference type="Pfam" id="PF07521">
    <property type="entry name" value="RMMBL"/>
    <property type="match status" value="1"/>
</dbReference>
<dbReference type="GO" id="GO:0004521">
    <property type="term" value="F:RNA endonuclease activity"/>
    <property type="evidence" value="ECO:0007669"/>
    <property type="project" value="TreeGrafter"/>
</dbReference>
<name>A0A1G2F7M9_9BACT</name>
<dbReference type="PANTHER" id="PTHR11203">
    <property type="entry name" value="CLEAVAGE AND POLYADENYLATION SPECIFICITY FACTOR FAMILY MEMBER"/>
    <property type="match status" value="1"/>
</dbReference>
<dbReference type="InterPro" id="IPR022712">
    <property type="entry name" value="Beta_Casp"/>
</dbReference>
<dbReference type="GO" id="GO:0016787">
    <property type="term" value="F:hydrolase activity"/>
    <property type="evidence" value="ECO:0007669"/>
    <property type="project" value="UniProtKB-KW"/>
</dbReference>
<dbReference type="Proteomes" id="UP000177725">
    <property type="component" value="Unassembled WGS sequence"/>
</dbReference>
<dbReference type="InterPro" id="IPR011108">
    <property type="entry name" value="RMMBL"/>
</dbReference>
<dbReference type="Pfam" id="PF10996">
    <property type="entry name" value="Beta-Casp"/>
    <property type="match status" value="1"/>
</dbReference>
<accession>A0A1G2F7M9</accession>
<organism evidence="3 4">
    <name type="scientific">Candidatus Portnoybacteria bacterium RBG_13_41_18</name>
    <dbReference type="NCBI Taxonomy" id="1801991"/>
    <lineage>
        <taxon>Bacteria</taxon>
        <taxon>Candidatus Portnoyibacteriota</taxon>
    </lineage>
</organism>
<evidence type="ECO:0000313" key="3">
    <source>
        <dbReference type="EMBL" id="OGZ34069.1"/>
    </source>
</evidence>
<reference evidence="3 4" key="1">
    <citation type="journal article" date="2016" name="Nat. Commun.">
        <title>Thousands of microbial genomes shed light on interconnected biogeochemical processes in an aquifer system.</title>
        <authorList>
            <person name="Anantharaman K."/>
            <person name="Brown C.T."/>
            <person name="Hug L.A."/>
            <person name="Sharon I."/>
            <person name="Castelle C.J."/>
            <person name="Probst A.J."/>
            <person name="Thomas B.C."/>
            <person name="Singh A."/>
            <person name="Wilkins M.J."/>
            <person name="Karaoz U."/>
            <person name="Brodie E.L."/>
            <person name="Williams K.H."/>
            <person name="Hubbard S.S."/>
            <person name="Banfield J.F."/>
        </authorList>
    </citation>
    <scope>NUCLEOTIDE SEQUENCE [LARGE SCALE GENOMIC DNA]</scope>
</reference>
<keyword evidence="1" id="KW-0378">Hydrolase</keyword>
<feature type="domain" description="Beta-Casp" evidence="2">
    <location>
        <begin position="1"/>
        <end position="95"/>
    </location>
</feature>
<dbReference type="EMBL" id="MHMV01000033">
    <property type="protein sequence ID" value="OGZ34069.1"/>
    <property type="molecule type" value="Genomic_DNA"/>
</dbReference>
<dbReference type="AlphaFoldDB" id="A0A1G2F7M9"/>
<dbReference type="PANTHER" id="PTHR11203:SF37">
    <property type="entry name" value="INTEGRATOR COMPLEX SUBUNIT 11"/>
    <property type="match status" value="1"/>
</dbReference>
<dbReference type="InterPro" id="IPR036866">
    <property type="entry name" value="RibonucZ/Hydroxyglut_hydro"/>
</dbReference>
<dbReference type="SUPFAM" id="SSF56281">
    <property type="entry name" value="Metallo-hydrolase/oxidoreductase"/>
    <property type="match status" value="1"/>
</dbReference>
<dbReference type="Gene3D" id="3.60.15.10">
    <property type="entry name" value="Ribonuclease Z/Hydroxyacylglutathione hydrolase-like"/>
    <property type="match status" value="1"/>
</dbReference>
<evidence type="ECO:0000256" key="1">
    <source>
        <dbReference type="ARBA" id="ARBA00022801"/>
    </source>
</evidence>
<comment type="caution">
    <text evidence="3">The sequence shown here is derived from an EMBL/GenBank/DDBJ whole genome shotgun (WGS) entry which is preliminary data.</text>
</comment>
<evidence type="ECO:0000259" key="2">
    <source>
        <dbReference type="SMART" id="SM01027"/>
    </source>
</evidence>
<dbReference type="InterPro" id="IPR050698">
    <property type="entry name" value="MBL"/>
</dbReference>
<gene>
    <name evidence="3" type="ORF">A2174_03070</name>
</gene>
<evidence type="ECO:0000313" key="4">
    <source>
        <dbReference type="Proteomes" id="UP000177725"/>
    </source>
</evidence>
<sequence>MTKIYKKYPDYFCQEVQDMIKGGDDIFKFPGLKFTPTVEESKRINDVAPPKVIVAGSGMSQGGRILHHEARYLPDPKNTLLIVTFQAQGTLGWQILKGAKQVEILGQQIPVRAKIKSISGYSSHGDQRALLDWLDAIRKPIKKVFVVQGEEKPAMALAQIIKDKMGIAAEVPELGQVVELE</sequence>
<dbReference type="SMART" id="SM01027">
    <property type="entry name" value="Beta-Casp"/>
    <property type="match status" value="1"/>
</dbReference>
<dbReference type="Gene3D" id="3.40.50.10890">
    <property type="match status" value="1"/>
</dbReference>